<sequence length="149" mass="17333">MSREEWLAYHSDQPAIDSTVQSHGELVRNADALIFIYPTWWSGLPSIMKGWIERVLVSGVAFHFNKKDKVRPSLKQVRHLVGISTYGSPHTYIALMNDNGRRIIMRALRVCTGWRTKRTWLGMYNMGNSTSEQRDEFLQRVHKTLRELS</sequence>
<evidence type="ECO:0000256" key="2">
    <source>
        <dbReference type="ARBA" id="ARBA00023002"/>
    </source>
</evidence>
<name>A0A6J7R1T4_9ZZZZ</name>
<dbReference type="InterPro" id="IPR051545">
    <property type="entry name" value="NAD(P)H_dehydrogenase_qn"/>
</dbReference>
<accession>A0A6J7R1T4</accession>
<dbReference type="EMBL" id="CAFBPN010000050">
    <property type="protein sequence ID" value="CAB5022949.1"/>
    <property type="molecule type" value="Genomic_DNA"/>
</dbReference>
<dbReference type="GO" id="GO:0003955">
    <property type="term" value="F:NAD(P)H dehydrogenase (quinone) activity"/>
    <property type="evidence" value="ECO:0007669"/>
    <property type="project" value="TreeGrafter"/>
</dbReference>
<dbReference type="InterPro" id="IPR029039">
    <property type="entry name" value="Flavoprotein-like_sf"/>
</dbReference>
<dbReference type="GO" id="GO:0005829">
    <property type="term" value="C:cytosol"/>
    <property type="evidence" value="ECO:0007669"/>
    <property type="project" value="TreeGrafter"/>
</dbReference>
<reference evidence="4" key="1">
    <citation type="submission" date="2020-05" db="EMBL/GenBank/DDBJ databases">
        <authorList>
            <person name="Chiriac C."/>
            <person name="Salcher M."/>
            <person name="Ghai R."/>
            <person name="Kavagutti S V."/>
        </authorList>
    </citation>
    <scope>NUCLEOTIDE SEQUENCE</scope>
</reference>
<dbReference type="PANTHER" id="PTHR10204:SF34">
    <property type="entry name" value="NAD(P)H DEHYDROGENASE [QUINONE] 1 ISOFORM 1"/>
    <property type="match status" value="1"/>
</dbReference>
<dbReference type="AlphaFoldDB" id="A0A6J7R1T4"/>
<protein>
    <submittedName>
        <fullName evidence="4">Unannotated protein</fullName>
    </submittedName>
</protein>
<keyword evidence="2" id="KW-0560">Oxidoreductase</keyword>
<evidence type="ECO:0000313" key="4">
    <source>
        <dbReference type="EMBL" id="CAB5022949.1"/>
    </source>
</evidence>
<gene>
    <name evidence="4" type="ORF">UFOPK4098_00967</name>
</gene>
<comment type="similarity">
    <text evidence="1">Belongs to the NAD(P)H dehydrogenase (quinone) family.</text>
</comment>
<proteinExistence type="inferred from homology"/>
<dbReference type="Pfam" id="PF02525">
    <property type="entry name" value="Flavodoxin_2"/>
    <property type="match status" value="1"/>
</dbReference>
<dbReference type="InterPro" id="IPR003680">
    <property type="entry name" value="Flavodoxin_fold"/>
</dbReference>
<dbReference type="SUPFAM" id="SSF52218">
    <property type="entry name" value="Flavoproteins"/>
    <property type="match status" value="1"/>
</dbReference>
<evidence type="ECO:0000259" key="3">
    <source>
        <dbReference type="Pfam" id="PF02525"/>
    </source>
</evidence>
<feature type="domain" description="Flavodoxin-like fold" evidence="3">
    <location>
        <begin position="11"/>
        <end position="93"/>
    </location>
</feature>
<evidence type="ECO:0000256" key="1">
    <source>
        <dbReference type="ARBA" id="ARBA00006252"/>
    </source>
</evidence>
<dbReference type="Gene3D" id="3.40.50.360">
    <property type="match status" value="1"/>
</dbReference>
<dbReference type="PANTHER" id="PTHR10204">
    <property type="entry name" value="NAD P H OXIDOREDUCTASE-RELATED"/>
    <property type="match status" value="1"/>
</dbReference>
<organism evidence="4">
    <name type="scientific">freshwater metagenome</name>
    <dbReference type="NCBI Taxonomy" id="449393"/>
    <lineage>
        <taxon>unclassified sequences</taxon>
        <taxon>metagenomes</taxon>
        <taxon>ecological metagenomes</taxon>
    </lineage>
</organism>